<keyword evidence="2" id="KW-1185">Reference proteome</keyword>
<name>A0ACC0XKT0_9ROSI</name>
<accession>A0ACC0XKT0</accession>
<comment type="caution">
    <text evidence="1">The sequence shown here is derived from an EMBL/GenBank/DDBJ whole genome shotgun (WGS) entry which is preliminary data.</text>
</comment>
<gene>
    <name evidence="1" type="ORF">Pint_10852</name>
</gene>
<proteinExistence type="predicted"/>
<protein>
    <submittedName>
        <fullName evidence="1">Uncharacterized protein</fullName>
    </submittedName>
</protein>
<evidence type="ECO:0000313" key="2">
    <source>
        <dbReference type="Proteomes" id="UP001163603"/>
    </source>
</evidence>
<evidence type="ECO:0000313" key="1">
    <source>
        <dbReference type="EMBL" id="KAJ0018041.1"/>
    </source>
</evidence>
<sequence length="134" mass="14688">MFGTDDTVVANGTQRGYALVQCTRDISVSACQSCLGQLTDDVQKCCQDRKGWRILNPSCSLRYEEYQFYQQLSATPTPVPAAPQPAVPNDDGKGRKNTAKIVIIIVSTLTTVAVALLGFWYYSSSCRKKRLTGA</sequence>
<reference evidence="2" key="1">
    <citation type="journal article" date="2023" name="G3 (Bethesda)">
        <title>Genome assembly and association tests identify interacting loci associated with vigor, precocity, and sex in interspecific pistachio rootstocks.</title>
        <authorList>
            <person name="Palmer W."/>
            <person name="Jacygrad E."/>
            <person name="Sagayaradj S."/>
            <person name="Cavanaugh K."/>
            <person name="Han R."/>
            <person name="Bertier L."/>
            <person name="Beede B."/>
            <person name="Kafkas S."/>
            <person name="Golino D."/>
            <person name="Preece J."/>
            <person name="Michelmore R."/>
        </authorList>
    </citation>
    <scope>NUCLEOTIDE SEQUENCE [LARGE SCALE GENOMIC DNA]</scope>
</reference>
<dbReference type="EMBL" id="CM047747">
    <property type="protein sequence ID" value="KAJ0018041.1"/>
    <property type="molecule type" value="Genomic_DNA"/>
</dbReference>
<dbReference type="Proteomes" id="UP001163603">
    <property type="component" value="Chromosome 12"/>
</dbReference>
<organism evidence="1 2">
    <name type="scientific">Pistacia integerrima</name>
    <dbReference type="NCBI Taxonomy" id="434235"/>
    <lineage>
        <taxon>Eukaryota</taxon>
        <taxon>Viridiplantae</taxon>
        <taxon>Streptophyta</taxon>
        <taxon>Embryophyta</taxon>
        <taxon>Tracheophyta</taxon>
        <taxon>Spermatophyta</taxon>
        <taxon>Magnoliopsida</taxon>
        <taxon>eudicotyledons</taxon>
        <taxon>Gunneridae</taxon>
        <taxon>Pentapetalae</taxon>
        <taxon>rosids</taxon>
        <taxon>malvids</taxon>
        <taxon>Sapindales</taxon>
        <taxon>Anacardiaceae</taxon>
        <taxon>Pistacia</taxon>
    </lineage>
</organism>